<evidence type="ECO:0000313" key="2">
    <source>
        <dbReference type="EMBL" id="USD20333.1"/>
    </source>
</evidence>
<accession>A0ABY4VAX9</accession>
<dbReference type="SUPFAM" id="SSF55729">
    <property type="entry name" value="Acyl-CoA N-acyltransferases (Nat)"/>
    <property type="match status" value="1"/>
</dbReference>
<proteinExistence type="predicted"/>
<evidence type="ECO:0000259" key="1">
    <source>
        <dbReference type="Pfam" id="PF00583"/>
    </source>
</evidence>
<dbReference type="EMBL" id="CP092418">
    <property type="protein sequence ID" value="USD20333.1"/>
    <property type="molecule type" value="Genomic_DNA"/>
</dbReference>
<gene>
    <name evidence="2" type="ORF">MJO52_14755</name>
</gene>
<name>A0ABY4VAX9_9GAMM</name>
<dbReference type="InterPro" id="IPR016181">
    <property type="entry name" value="Acyl_CoA_acyltransferase"/>
</dbReference>
<sequence length="119" mass="13642">MRKAIRDNADAFFMLWQFYQYYQSSFNLEVVDSRGRYDIDEEHLSDLIAGNEKCDAYIILVEGGIAGFLTMEQAEIIGVEMPKLSDMFIIPKYRCQGVGSKIVRVLCLRKPVSGMWSSL</sequence>
<dbReference type="Proteomes" id="UP001055658">
    <property type="component" value="Chromosome"/>
</dbReference>
<organism evidence="2 3">
    <name type="scientific">Microbulbifer variabilis</name>
    <dbReference type="NCBI Taxonomy" id="266805"/>
    <lineage>
        <taxon>Bacteria</taxon>
        <taxon>Pseudomonadati</taxon>
        <taxon>Pseudomonadota</taxon>
        <taxon>Gammaproteobacteria</taxon>
        <taxon>Cellvibrionales</taxon>
        <taxon>Microbulbiferaceae</taxon>
        <taxon>Microbulbifer</taxon>
    </lineage>
</organism>
<reference evidence="2" key="1">
    <citation type="submission" date="2022-02" db="EMBL/GenBank/DDBJ databases">
        <title>Coral-associated bacteria.</title>
        <authorList>
            <person name="Tang K."/>
            <person name="Wang X."/>
        </authorList>
    </citation>
    <scope>NUCLEOTIDE SEQUENCE</scope>
    <source>
        <strain evidence="2">SCSIO 43006</strain>
    </source>
</reference>
<dbReference type="InterPro" id="IPR000182">
    <property type="entry name" value="GNAT_dom"/>
</dbReference>
<protein>
    <submittedName>
        <fullName evidence="2">GNAT family N-acetyltransferase</fullName>
    </submittedName>
</protein>
<dbReference type="RefSeq" id="WP_252082612.1">
    <property type="nucleotide sequence ID" value="NZ_CP092418.1"/>
</dbReference>
<keyword evidence="3" id="KW-1185">Reference proteome</keyword>
<dbReference type="Gene3D" id="3.40.630.30">
    <property type="match status" value="1"/>
</dbReference>
<dbReference type="Pfam" id="PF00583">
    <property type="entry name" value="Acetyltransf_1"/>
    <property type="match status" value="1"/>
</dbReference>
<evidence type="ECO:0000313" key="3">
    <source>
        <dbReference type="Proteomes" id="UP001055658"/>
    </source>
</evidence>
<feature type="domain" description="N-acetyltransferase" evidence="1">
    <location>
        <begin position="18"/>
        <end position="106"/>
    </location>
</feature>
<dbReference type="CDD" id="cd04301">
    <property type="entry name" value="NAT_SF"/>
    <property type="match status" value="1"/>
</dbReference>